<dbReference type="PANTHER" id="PTHR12215:SF10">
    <property type="entry name" value="L-AMINOADIPATE-SEMIALDEHYDE DEHYDROGENASE-PHOSPHOPANTETHEINYL TRANSFERASE"/>
    <property type="match status" value="1"/>
</dbReference>
<name>A0A4Z0BPP3_9BURK</name>
<evidence type="ECO:0000313" key="5">
    <source>
        <dbReference type="Proteomes" id="UP000298180"/>
    </source>
</evidence>
<evidence type="ECO:0000259" key="3">
    <source>
        <dbReference type="Pfam" id="PF01648"/>
    </source>
</evidence>
<dbReference type="PANTHER" id="PTHR12215">
    <property type="entry name" value="PHOSPHOPANTETHEINE TRANSFERASE"/>
    <property type="match status" value="1"/>
</dbReference>
<dbReference type="GO" id="GO:0019878">
    <property type="term" value="P:lysine biosynthetic process via aminoadipic acid"/>
    <property type="evidence" value="ECO:0007669"/>
    <property type="project" value="TreeGrafter"/>
</dbReference>
<comment type="similarity">
    <text evidence="1">Belongs to the P-Pant transferase superfamily. Gsp/Sfp/HetI/AcpT family.</text>
</comment>
<sequence>MAGAIHLACGRVDALLREAREPTKWLSAGELQRLGSMRSSRRRGQFVAARWQARRLLASVFGGSPADWPLDAAPDSPPTLPARSDLHLSISHSADWTACAVSFEAVGLDIETPRPDRDIEGLAQVCCTPGEVALMQAAPDGEAFFYSLWTAKEAWLKRRREWMAPSRLRQLELRPGGFDARTWSAPGWSLALCGSGKVRWSSDEPTSRRCWEMRDEAASPA</sequence>
<dbReference type="Gene3D" id="3.90.470.20">
    <property type="entry name" value="4'-phosphopantetheinyl transferase domain"/>
    <property type="match status" value="1"/>
</dbReference>
<dbReference type="InterPro" id="IPR008278">
    <property type="entry name" value="4-PPantetheinyl_Trfase_dom"/>
</dbReference>
<dbReference type="Pfam" id="PF01648">
    <property type="entry name" value="ACPS"/>
    <property type="match status" value="1"/>
</dbReference>
<accession>A0A4Z0BPP3</accession>
<dbReference type="RefSeq" id="WP_135264746.1">
    <property type="nucleotide sequence ID" value="NZ_SMLM01000003.1"/>
</dbReference>
<dbReference type="EMBL" id="SMLM01000003">
    <property type="protein sequence ID" value="TFZ00404.1"/>
    <property type="molecule type" value="Genomic_DNA"/>
</dbReference>
<dbReference type="GO" id="GO:0005829">
    <property type="term" value="C:cytosol"/>
    <property type="evidence" value="ECO:0007669"/>
    <property type="project" value="TreeGrafter"/>
</dbReference>
<evidence type="ECO:0000256" key="2">
    <source>
        <dbReference type="ARBA" id="ARBA00022679"/>
    </source>
</evidence>
<keyword evidence="2 4" id="KW-0808">Transferase</keyword>
<keyword evidence="5" id="KW-1185">Reference proteome</keyword>
<proteinExistence type="inferred from homology"/>
<dbReference type="OrthoDB" id="9808281at2"/>
<dbReference type="AlphaFoldDB" id="A0A4Z0BPP3"/>
<dbReference type="InterPro" id="IPR037143">
    <property type="entry name" value="4-PPantetheinyl_Trfase_dom_sf"/>
</dbReference>
<protein>
    <submittedName>
        <fullName evidence="4">4'-phosphopantetheinyl transferase superfamily protein</fullName>
    </submittedName>
</protein>
<gene>
    <name evidence="4" type="ORF">EZ313_18235</name>
</gene>
<dbReference type="InterPro" id="IPR050559">
    <property type="entry name" value="P-Pant_transferase_sf"/>
</dbReference>
<organism evidence="4 5">
    <name type="scientific">Ramlibacter henchirensis</name>
    <dbReference type="NCBI Taxonomy" id="204072"/>
    <lineage>
        <taxon>Bacteria</taxon>
        <taxon>Pseudomonadati</taxon>
        <taxon>Pseudomonadota</taxon>
        <taxon>Betaproteobacteria</taxon>
        <taxon>Burkholderiales</taxon>
        <taxon>Comamonadaceae</taxon>
        <taxon>Ramlibacter</taxon>
    </lineage>
</organism>
<comment type="caution">
    <text evidence="4">The sequence shown here is derived from an EMBL/GenBank/DDBJ whole genome shotgun (WGS) entry which is preliminary data.</text>
</comment>
<dbReference type="SUPFAM" id="SSF56214">
    <property type="entry name" value="4'-phosphopantetheinyl transferase"/>
    <property type="match status" value="2"/>
</dbReference>
<dbReference type="GO" id="GO:0008897">
    <property type="term" value="F:holo-[acyl-carrier-protein] synthase activity"/>
    <property type="evidence" value="ECO:0007669"/>
    <property type="project" value="InterPro"/>
</dbReference>
<evidence type="ECO:0000256" key="1">
    <source>
        <dbReference type="ARBA" id="ARBA00010990"/>
    </source>
</evidence>
<reference evidence="4 5" key="1">
    <citation type="submission" date="2019-03" db="EMBL/GenBank/DDBJ databases">
        <title>Ramlibacter henchirensis DSM 14656, whole genome shotgun sequence.</title>
        <authorList>
            <person name="Zhang X."/>
            <person name="Feng G."/>
            <person name="Zhu H."/>
        </authorList>
    </citation>
    <scope>NUCLEOTIDE SEQUENCE [LARGE SCALE GENOMIC DNA]</scope>
    <source>
        <strain evidence="4 5">DSM 14656</strain>
    </source>
</reference>
<dbReference type="GO" id="GO:0000287">
    <property type="term" value="F:magnesium ion binding"/>
    <property type="evidence" value="ECO:0007669"/>
    <property type="project" value="InterPro"/>
</dbReference>
<feature type="domain" description="4'-phosphopantetheinyl transferase" evidence="3">
    <location>
        <begin position="105"/>
        <end position="163"/>
    </location>
</feature>
<evidence type="ECO:0000313" key="4">
    <source>
        <dbReference type="EMBL" id="TFZ00404.1"/>
    </source>
</evidence>
<dbReference type="Proteomes" id="UP000298180">
    <property type="component" value="Unassembled WGS sequence"/>
</dbReference>